<evidence type="ECO:0000313" key="2">
    <source>
        <dbReference type="EMBL" id="CEA15720.1"/>
    </source>
</evidence>
<dbReference type="STRING" id="1562970.ING2E5B_0966"/>
<dbReference type="SUPFAM" id="SSF53756">
    <property type="entry name" value="UDP-Glycosyltransferase/glycogen phosphorylase"/>
    <property type="match status" value="1"/>
</dbReference>
<dbReference type="Proteomes" id="UP000032417">
    <property type="component" value="Chromosome 1"/>
</dbReference>
<dbReference type="PANTHER" id="PTHR12526:SF638">
    <property type="entry name" value="SPORE COAT PROTEIN SA"/>
    <property type="match status" value="1"/>
</dbReference>
<dbReference type="KEGG" id="pbt:ING2E5B_0966"/>
<protein>
    <recommendedName>
        <fullName evidence="1">Glycosyl transferase family 1 domain-containing protein</fullName>
    </recommendedName>
</protein>
<dbReference type="Pfam" id="PF00534">
    <property type="entry name" value="Glycos_transf_1"/>
    <property type="match status" value="1"/>
</dbReference>
<dbReference type="GO" id="GO:0016757">
    <property type="term" value="F:glycosyltransferase activity"/>
    <property type="evidence" value="ECO:0007669"/>
    <property type="project" value="InterPro"/>
</dbReference>
<accession>A0A098BYH0</accession>
<keyword evidence="3" id="KW-1185">Reference proteome</keyword>
<evidence type="ECO:0000259" key="1">
    <source>
        <dbReference type="Pfam" id="PF00534"/>
    </source>
</evidence>
<gene>
    <name evidence="2" type="ORF">ING2E5B_0966</name>
</gene>
<dbReference type="AlphaFoldDB" id="A0A098BYH0"/>
<dbReference type="EMBL" id="LN515532">
    <property type="protein sequence ID" value="CEA15720.1"/>
    <property type="molecule type" value="Genomic_DNA"/>
</dbReference>
<reference evidence="2 3" key="1">
    <citation type="submission" date="2014-08" db="EMBL/GenBank/DDBJ databases">
        <authorList>
            <person name="Wibberg D."/>
        </authorList>
    </citation>
    <scope>NUCLEOTIDE SEQUENCE [LARGE SCALE GENOMIC DNA]</scope>
    <source>
        <strain evidence="3">ING2-E5B</strain>
    </source>
</reference>
<dbReference type="Gene3D" id="3.40.50.2000">
    <property type="entry name" value="Glycogen Phosphorylase B"/>
    <property type="match status" value="2"/>
</dbReference>
<proteinExistence type="predicted"/>
<feature type="domain" description="Glycosyl transferase family 1" evidence="1">
    <location>
        <begin position="233"/>
        <end position="391"/>
    </location>
</feature>
<dbReference type="CDD" id="cd03801">
    <property type="entry name" value="GT4_PimA-like"/>
    <property type="match status" value="1"/>
</dbReference>
<dbReference type="InterPro" id="IPR001296">
    <property type="entry name" value="Glyco_trans_1"/>
</dbReference>
<evidence type="ECO:0000313" key="3">
    <source>
        <dbReference type="Proteomes" id="UP000032417"/>
    </source>
</evidence>
<sequence length="413" mass="47041">MDKKIKVLWMGAGYFTDKKPDATGTWSHSMANELVKSGEIELYNITQSAVKSTLREDFSSITQWVIPSSKLNRSGLPSKSIIRDIVKITAEVKPDIIHIWGVESFWGLLKARNLISGKVILEIRGLKSEIHKYFYTALTYKDIIASFGLRELIKSSDSIISQKRSFKRWGKFEKEIIRNHFFITTQSDWVRSHIRNINKDAKLYETKMLLREEFKNAEKWNYDSCIPYSLFTTFSSIVSYKGLHVLIDAIAILKKDFPSIKLNIAGSTGRQGILGYGYYNWIKKRINKLGIKESVNWLGPLKADEIVKNLRDANVNVIPSFVESYCMALDEAIHVGTPTVASFAGAMPELGKHKETVYYFQSGDPIMCADAIASFFKNRAFSENVSENAYKSRSANSDKCSLQLEIYRDVLNK</sequence>
<organism evidence="2 3">
    <name type="scientific">Fermentimonas caenicola</name>
    <dbReference type="NCBI Taxonomy" id="1562970"/>
    <lineage>
        <taxon>Bacteria</taxon>
        <taxon>Pseudomonadati</taxon>
        <taxon>Bacteroidota</taxon>
        <taxon>Bacteroidia</taxon>
        <taxon>Bacteroidales</taxon>
        <taxon>Dysgonomonadaceae</taxon>
        <taxon>Fermentimonas</taxon>
    </lineage>
</organism>
<dbReference type="PANTHER" id="PTHR12526">
    <property type="entry name" value="GLYCOSYLTRANSFERASE"/>
    <property type="match status" value="1"/>
</dbReference>
<dbReference type="HOGENOM" id="CLU_053837_0_0_10"/>
<dbReference type="OrthoDB" id="1096251at2"/>
<name>A0A098BYH0_9BACT</name>